<evidence type="ECO:0000256" key="1">
    <source>
        <dbReference type="SAM" id="MobiDB-lite"/>
    </source>
</evidence>
<organism evidence="2 3">
    <name type="scientific">Trichogramma kaykai</name>
    <dbReference type="NCBI Taxonomy" id="54128"/>
    <lineage>
        <taxon>Eukaryota</taxon>
        <taxon>Metazoa</taxon>
        <taxon>Ecdysozoa</taxon>
        <taxon>Arthropoda</taxon>
        <taxon>Hexapoda</taxon>
        <taxon>Insecta</taxon>
        <taxon>Pterygota</taxon>
        <taxon>Neoptera</taxon>
        <taxon>Endopterygota</taxon>
        <taxon>Hymenoptera</taxon>
        <taxon>Apocrita</taxon>
        <taxon>Proctotrupomorpha</taxon>
        <taxon>Chalcidoidea</taxon>
        <taxon>Trichogrammatidae</taxon>
        <taxon>Trichogramma</taxon>
    </lineage>
</organism>
<protein>
    <submittedName>
        <fullName evidence="2">Uncharacterized protein</fullName>
    </submittedName>
</protein>
<dbReference type="AlphaFoldDB" id="A0ABD2XM35"/>
<dbReference type="Proteomes" id="UP001627154">
    <property type="component" value="Unassembled WGS sequence"/>
</dbReference>
<comment type="caution">
    <text evidence="2">The sequence shown here is derived from an EMBL/GenBank/DDBJ whole genome shotgun (WGS) entry which is preliminary data.</text>
</comment>
<keyword evidence="3" id="KW-1185">Reference proteome</keyword>
<feature type="compositionally biased region" description="Basic and acidic residues" evidence="1">
    <location>
        <begin position="25"/>
        <end position="35"/>
    </location>
</feature>
<gene>
    <name evidence="2" type="ORF">TKK_001591</name>
</gene>
<proteinExistence type="predicted"/>
<accession>A0ABD2XM35</accession>
<reference evidence="2 3" key="1">
    <citation type="journal article" date="2024" name="bioRxiv">
        <title>A reference genome for Trichogramma kaykai: A tiny desert-dwelling parasitoid wasp with competing sex-ratio distorters.</title>
        <authorList>
            <person name="Culotta J."/>
            <person name="Lindsey A.R."/>
        </authorList>
    </citation>
    <scope>NUCLEOTIDE SEQUENCE [LARGE SCALE GENOMIC DNA]</scope>
    <source>
        <strain evidence="2 3">KSX58</strain>
    </source>
</reference>
<sequence length="77" mass="8801">MENSGDIVRVKEESSDSWSDEDDDKNFNSRVKEESSDSLSDEEDDKNFLAEDSCKAESFTFYESSANHIGLCSYRKD</sequence>
<evidence type="ECO:0000313" key="2">
    <source>
        <dbReference type="EMBL" id="KAL3406225.1"/>
    </source>
</evidence>
<feature type="region of interest" description="Disordered" evidence="1">
    <location>
        <begin position="1"/>
        <end position="46"/>
    </location>
</feature>
<name>A0ABD2XM35_9HYME</name>
<dbReference type="EMBL" id="JBJJXI010000019">
    <property type="protein sequence ID" value="KAL3406225.1"/>
    <property type="molecule type" value="Genomic_DNA"/>
</dbReference>
<evidence type="ECO:0000313" key="3">
    <source>
        <dbReference type="Proteomes" id="UP001627154"/>
    </source>
</evidence>